<dbReference type="GO" id="GO:0005886">
    <property type="term" value="C:plasma membrane"/>
    <property type="evidence" value="ECO:0007669"/>
    <property type="project" value="UniProtKB-SubCell"/>
</dbReference>
<feature type="transmembrane region" description="Helical" evidence="7">
    <location>
        <begin position="52"/>
        <end position="75"/>
    </location>
</feature>
<keyword evidence="3" id="KW-1003">Cell membrane</keyword>
<dbReference type="RefSeq" id="WP_062303284.1">
    <property type="nucleotide sequence ID" value="NZ_LRPB01000049.1"/>
</dbReference>
<comment type="similarity">
    <text evidence="2">Belongs to the DoxX family.</text>
</comment>
<dbReference type="AlphaFoldDB" id="A0A150XKJ1"/>
<evidence type="ECO:0000256" key="6">
    <source>
        <dbReference type="ARBA" id="ARBA00023136"/>
    </source>
</evidence>
<sequence>MFKKLLNPGNHSSSTSFGLLLLRAGVGLMMLTHGYPKFSNLIAGNFLFGDPIGLGVEVSLILAVLAEFLCSILLIVGLFSRFALVPLMVTMAVALFVVHISDPFGTQEKAAMYLLTFFFLFITGPGKYSLDQKFFGKRTF</sequence>
<dbReference type="InterPro" id="IPR051907">
    <property type="entry name" value="DoxX-like_oxidoreductase"/>
</dbReference>
<evidence type="ECO:0000256" key="4">
    <source>
        <dbReference type="ARBA" id="ARBA00022692"/>
    </source>
</evidence>
<evidence type="ECO:0000256" key="7">
    <source>
        <dbReference type="SAM" id="Phobius"/>
    </source>
</evidence>
<dbReference type="EMBL" id="LRPB01000049">
    <property type="protein sequence ID" value="KYG79230.1"/>
    <property type="molecule type" value="Genomic_DNA"/>
</dbReference>
<dbReference type="PANTHER" id="PTHR33452">
    <property type="entry name" value="OXIDOREDUCTASE CATD-RELATED"/>
    <property type="match status" value="1"/>
</dbReference>
<dbReference type="Proteomes" id="UP000075663">
    <property type="component" value="Unassembled WGS sequence"/>
</dbReference>
<accession>A0A150XKJ1</accession>
<evidence type="ECO:0000313" key="8">
    <source>
        <dbReference type="EMBL" id="KYG79230.1"/>
    </source>
</evidence>
<comment type="caution">
    <text evidence="8">The sequence shown here is derived from an EMBL/GenBank/DDBJ whole genome shotgun (WGS) entry which is preliminary data.</text>
</comment>
<comment type="subcellular location">
    <subcellularLocation>
        <location evidence="1">Cell membrane</location>
        <topology evidence="1">Multi-pass membrane protein</topology>
    </subcellularLocation>
</comment>
<reference evidence="8 9" key="1">
    <citation type="submission" date="2016-01" db="EMBL/GenBank/DDBJ databases">
        <title>Genome sequencing of Roseivirga seohaensis SW-152.</title>
        <authorList>
            <person name="Selvaratnam C."/>
            <person name="Thevarajoo S."/>
            <person name="Goh K.M."/>
            <person name="Ee R."/>
            <person name="Chan K.-G."/>
            <person name="Chong C.S."/>
        </authorList>
    </citation>
    <scope>NUCLEOTIDE SEQUENCE [LARGE SCALE GENOMIC DNA]</scope>
    <source>
        <strain evidence="8 9">SW-152</strain>
    </source>
</reference>
<proteinExistence type="inferred from homology"/>
<dbReference type="PANTHER" id="PTHR33452:SF1">
    <property type="entry name" value="INNER MEMBRANE PROTEIN YPHA-RELATED"/>
    <property type="match status" value="1"/>
</dbReference>
<evidence type="ECO:0000256" key="5">
    <source>
        <dbReference type="ARBA" id="ARBA00022989"/>
    </source>
</evidence>
<keyword evidence="6 7" id="KW-0472">Membrane</keyword>
<feature type="transmembrane region" description="Helical" evidence="7">
    <location>
        <begin position="82"/>
        <end position="100"/>
    </location>
</feature>
<protein>
    <submittedName>
        <fullName evidence="8">DoxX family protein</fullName>
    </submittedName>
</protein>
<keyword evidence="5 7" id="KW-1133">Transmembrane helix</keyword>
<evidence type="ECO:0000256" key="2">
    <source>
        <dbReference type="ARBA" id="ARBA00006679"/>
    </source>
</evidence>
<dbReference type="Pfam" id="PF07681">
    <property type="entry name" value="DoxX"/>
    <property type="match status" value="1"/>
</dbReference>
<feature type="transmembrane region" description="Helical" evidence="7">
    <location>
        <begin position="12"/>
        <end position="32"/>
    </location>
</feature>
<name>A0A150XKJ1_9BACT</name>
<organism evidence="8 9">
    <name type="scientific">Roseivirga seohaensis</name>
    <dbReference type="NCBI Taxonomy" id="1914963"/>
    <lineage>
        <taxon>Bacteria</taxon>
        <taxon>Pseudomonadati</taxon>
        <taxon>Bacteroidota</taxon>
        <taxon>Cytophagia</taxon>
        <taxon>Cytophagales</taxon>
        <taxon>Roseivirgaceae</taxon>
        <taxon>Roseivirga</taxon>
    </lineage>
</organism>
<dbReference type="InterPro" id="IPR032808">
    <property type="entry name" value="DoxX"/>
</dbReference>
<evidence type="ECO:0000313" key="9">
    <source>
        <dbReference type="Proteomes" id="UP000075663"/>
    </source>
</evidence>
<keyword evidence="4 7" id="KW-0812">Transmembrane</keyword>
<evidence type="ECO:0000256" key="3">
    <source>
        <dbReference type="ARBA" id="ARBA00022475"/>
    </source>
</evidence>
<dbReference type="STRING" id="1914963.AWW67_12680"/>
<gene>
    <name evidence="8" type="ORF">AWW67_12680</name>
</gene>
<feature type="transmembrane region" description="Helical" evidence="7">
    <location>
        <begin position="112"/>
        <end position="130"/>
    </location>
</feature>
<evidence type="ECO:0000256" key="1">
    <source>
        <dbReference type="ARBA" id="ARBA00004651"/>
    </source>
</evidence>